<feature type="coiled-coil region" evidence="1">
    <location>
        <begin position="41"/>
        <end position="75"/>
    </location>
</feature>
<proteinExistence type="predicted"/>
<feature type="non-terminal residue" evidence="2">
    <location>
        <position position="91"/>
    </location>
</feature>
<accession>A0A8S2SL66</accession>
<name>A0A8S2SL66_9BILA</name>
<reference evidence="2" key="1">
    <citation type="submission" date="2021-02" db="EMBL/GenBank/DDBJ databases">
        <authorList>
            <person name="Nowell W R."/>
        </authorList>
    </citation>
    <scope>NUCLEOTIDE SEQUENCE</scope>
</reference>
<feature type="non-terminal residue" evidence="2">
    <location>
        <position position="1"/>
    </location>
</feature>
<evidence type="ECO:0000313" key="2">
    <source>
        <dbReference type="EMBL" id="CAF4232872.1"/>
    </source>
</evidence>
<dbReference type="EMBL" id="CAJOBJ010024015">
    <property type="protein sequence ID" value="CAF4232872.1"/>
    <property type="molecule type" value="Genomic_DNA"/>
</dbReference>
<sequence>LEDLRAILKDNSLANSQNLLSTIDSDAKKSNQRIHDLHNDINMKTRRLKELDLLLNQEKERCKEVETKLKIVLELRERDTHLHIRQFGQID</sequence>
<evidence type="ECO:0000313" key="3">
    <source>
        <dbReference type="Proteomes" id="UP000681720"/>
    </source>
</evidence>
<keyword evidence="1" id="KW-0175">Coiled coil</keyword>
<organism evidence="2 3">
    <name type="scientific">Rotaria magnacalcarata</name>
    <dbReference type="NCBI Taxonomy" id="392030"/>
    <lineage>
        <taxon>Eukaryota</taxon>
        <taxon>Metazoa</taxon>
        <taxon>Spiralia</taxon>
        <taxon>Gnathifera</taxon>
        <taxon>Rotifera</taxon>
        <taxon>Eurotatoria</taxon>
        <taxon>Bdelloidea</taxon>
        <taxon>Philodinida</taxon>
        <taxon>Philodinidae</taxon>
        <taxon>Rotaria</taxon>
    </lineage>
</organism>
<protein>
    <submittedName>
        <fullName evidence="2">Uncharacterized protein</fullName>
    </submittedName>
</protein>
<dbReference type="Proteomes" id="UP000681720">
    <property type="component" value="Unassembled WGS sequence"/>
</dbReference>
<comment type="caution">
    <text evidence="2">The sequence shown here is derived from an EMBL/GenBank/DDBJ whole genome shotgun (WGS) entry which is preliminary data.</text>
</comment>
<evidence type="ECO:0000256" key="1">
    <source>
        <dbReference type="SAM" id="Coils"/>
    </source>
</evidence>
<gene>
    <name evidence="2" type="ORF">GIL414_LOCUS22921</name>
</gene>
<dbReference type="AlphaFoldDB" id="A0A8S2SL66"/>